<accession>A0A1G7PEW0</accession>
<dbReference type="InterPro" id="IPR050883">
    <property type="entry name" value="PNGase"/>
</dbReference>
<dbReference type="EMBL" id="FNCG01000001">
    <property type="protein sequence ID" value="SDF84836.1"/>
    <property type="molecule type" value="Genomic_DNA"/>
</dbReference>
<dbReference type="Pfam" id="PF17678">
    <property type="entry name" value="Glyco_hydro_92N"/>
    <property type="match status" value="1"/>
</dbReference>
<dbReference type="PANTHER" id="PTHR12143">
    <property type="entry name" value="PEPTIDE N-GLYCANASE PNGASE -RELATED"/>
    <property type="match status" value="1"/>
</dbReference>
<keyword evidence="3" id="KW-0106">Calcium</keyword>
<evidence type="ECO:0000259" key="6">
    <source>
        <dbReference type="Pfam" id="PF17678"/>
    </source>
</evidence>
<keyword evidence="4" id="KW-0732">Signal</keyword>
<evidence type="ECO:0000256" key="1">
    <source>
        <dbReference type="ARBA" id="ARBA00001913"/>
    </source>
</evidence>
<dbReference type="InterPro" id="IPR005887">
    <property type="entry name" value="GH92_a_mannosidase_put"/>
</dbReference>
<dbReference type="Gene3D" id="3.30.2080.10">
    <property type="entry name" value="GH92 mannosidase domain"/>
    <property type="match status" value="1"/>
</dbReference>
<dbReference type="InterPro" id="IPR041371">
    <property type="entry name" value="GH92_N"/>
</dbReference>
<sequence length="779" mass="85579">MNITTLPALKKCLITVFAAGMLFIPATVLKAQNAASYVNPFIGASTSADGAGVYHGLGKTFPGAASPYGLVQLSPNTITGGDNGSGYSYEHKSIEGFAFTQMSGIGWYGDLGNFLVMPTAGPIKTSAGKPGTTGVGYRSAYDKSTEKASVGYYSVLLTDNHIKAEATAAPHSGMLRFTFSQNKQSSIQIDLARRVGGTSTLQYVKVVDDHTIEGFMKCTPEGGGWGNGDGHADYTVYFYAQFSKPLKNYGIWSADIPSDWGRKLDDVTGDKYQERVANAEILKGLKEKQGKHLGFYSEFATKAGEQVLLKSGISFVSIAGAKSNLQAEIKDWNFDAVHQHTVNLWNNALSKVSIQGGTTGQKTVFYTALYHTMIDPRIVSDVTGQYMGGDGKVHHTTTFKKRTIFSGWDVFRSQMPLQTIINPSLVNDLVNSLVTLANEKKKDYLERWELLNAYSGCMLGNPAVAVMADAYAKGIRNYNIPDAYKLAVGTVEKFGNGDKGFTPGGGSISYTLEYAYNDWCVAQLAKALNKTHDVKKYGERGEAFKNIFDADKGWFRPKDSTGNWLPWPAEGRIKQWYGCIESNPYQQGWFVPQDVDGMAKLMGGRDKVIADLNNLFEKTPDNMMWNDYYNHSNEPVHHVPFLYNRLGAPWLTQKWTREICRRAYKNSVEGLVGNEDVGQMSAWYVLAASGLHPVCPGDIRQEITSPVFNKVTLKLDPKYAKGKTFTIIANNNSAKNIYIQGAKLNGKAYNKCYIDYKDIAAGGTLELSMGATPNKNWGI</sequence>
<dbReference type="InterPro" id="IPR014718">
    <property type="entry name" value="GH-type_carb-bd"/>
</dbReference>
<dbReference type="GO" id="GO:0030246">
    <property type="term" value="F:carbohydrate binding"/>
    <property type="evidence" value="ECO:0007669"/>
    <property type="project" value="InterPro"/>
</dbReference>
<keyword evidence="8" id="KW-1185">Reference proteome</keyword>
<protein>
    <submittedName>
        <fullName evidence="7">Alpha-1,2-mannosidase, putative</fullName>
    </submittedName>
</protein>
<dbReference type="InterPro" id="IPR012939">
    <property type="entry name" value="Glyco_hydro_92"/>
</dbReference>
<comment type="subunit">
    <text evidence="2">Monomer.</text>
</comment>
<organism evidence="7 8">
    <name type="scientific">Mucilaginibacter gossypii</name>
    <dbReference type="NCBI Taxonomy" id="551996"/>
    <lineage>
        <taxon>Bacteria</taxon>
        <taxon>Pseudomonadati</taxon>
        <taxon>Bacteroidota</taxon>
        <taxon>Sphingobacteriia</taxon>
        <taxon>Sphingobacteriales</taxon>
        <taxon>Sphingobacteriaceae</taxon>
        <taxon>Mucilaginibacter</taxon>
    </lineage>
</organism>
<dbReference type="Proteomes" id="UP000199705">
    <property type="component" value="Unassembled WGS sequence"/>
</dbReference>
<feature type="signal peptide" evidence="4">
    <location>
        <begin position="1"/>
        <end position="30"/>
    </location>
</feature>
<dbReference type="GO" id="GO:0000224">
    <property type="term" value="F:peptide-N4-(N-acetyl-beta-glucosaminyl)asparagine amidase activity"/>
    <property type="evidence" value="ECO:0007669"/>
    <property type="project" value="TreeGrafter"/>
</dbReference>
<evidence type="ECO:0000259" key="5">
    <source>
        <dbReference type="Pfam" id="PF07971"/>
    </source>
</evidence>
<comment type="cofactor">
    <cofactor evidence="1">
        <name>Ca(2+)</name>
        <dbReference type="ChEBI" id="CHEBI:29108"/>
    </cofactor>
</comment>
<name>A0A1G7PEW0_9SPHI</name>
<evidence type="ECO:0000256" key="2">
    <source>
        <dbReference type="ARBA" id="ARBA00011245"/>
    </source>
</evidence>
<dbReference type="SUPFAM" id="SSF48208">
    <property type="entry name" value="Six-hairpin glycosidases"/>
    <property type="match status" value="1"/>
</dbReference>
<reference evidence="8" key="1">
    <citation type="submission" date="2016-10" db="EMBL/GenBank/DDBJ databases">
        <authorList>
            <person name="Varghese N."/>
            <person name="Submissions S."/>
        </authorList>
    </citation>
    <scope>NUCLEOTIDE SEQUENCE [LARGE SCALE GENOMIC DNA]</scope>
    <source>
        <strain evidence="8">Gh-67</strain>
    </source>
</reference>
<dbReference type="GO" id="GO:0006516">
    <property type="term" value="P:glycoprotein catabolic process"/>
    <property type="evidence" value="ECO:0007669"/>
    <property type="project" value="TreeGrafter"/>
</dbReference>
<dbReference type="GO" id="GO:0005975">
    <property type="term" value="P:carbohydrate metabolic process"/>
    <property type="evidence" value="ECO:0007669"/>
    <property type="project" value="InterPro"/>
</dbReference>
<dbReference type="Gene3D" id="1.20.1050.60">
    <property type="entry name" value="alpha-1,2-mannosidase"/>
    <property type="match status" value="1"/>
</dbReference>
<feature type="domain" description="Glycosyl hydrolase family 92 N-terminal" evidence="6">
    <location>
        <begin position="37"/>
        <end position="314"/>
    </location>
</feature>
<dbReference type="Gene3D" id="1.20.1610.10">
    <property type="entry name" value="alpha-1,2-mannosidases domains"/>
    <property type="match status" value="1"/>
</dbReference>
<dbReference type="AlphaFoldDB" id="A0A1G7PEW0"/>
<evidence type="ECO:0000313" key="8">
    <source>
        <dbReference type="Proteomes" id="UP000199705"/>
    </source>
</evidence>
<evidence type="ECO:0000256" key="4">
    <source>
        <dbReference type="SAM" id="SignalP"/>
    </source>
</evidence>
<dbReference type="FunFam" id="3.30.2080.10:FF:000001">
    <property type="entry name" value="Alpha-1,2-mannosidase subfamily"/>
    <property type="match status" value="1"/>
</dbReference>
<gene>
    <name evidence="7" type="ORF">SAMN05192573_101534</name>
</gene>
<feature type="chain" id="PRO_5011620595" evidence="4">
    <location>
        <begin position="31"/>
        <end position="779"/>
    </location>
</feature>
<feature type="domain" description="Glycosyl hydrolase family 92" evidence="5">
    <location>
        <begin position="320"/>
        <end position="770"/>
    </location>
</feature>
<evidence type="ECO:0000256" key="3">
    <source>
        <dbReference type="ARBA" id="ARBA00022837"/>
    </source>
</evidence>
<dbReference type="STRING" id="551996.SAMN05192573_101534"/>
<dbReference type="InterPro" id="IPR008928">
    <property type="entry name" value="6-hairpin_glycosidase_sf"/>
</dbReference>
<evidence type="ECO:0000313" key="7">
    <source>
        <dbReference type="EMBL" id="SDF84836.1"/>
    </source>
</evidence>
<dbReference type="RefSeq" id="WP_256337323.1">
    <property type="nucleotide sequence ID" value="NZ_FNCG01000001.1"/>
</dbReference>
<dbReference type="PANTHER" id="PTHR12143:SF39">
    <property type="entry name" value="SECRETED PROTEIN"/>
    <property type="match status" value="1"/>
</dbReference>
<dbReference type="Gene3D" id="2.70.98.10">
    <property type="match status" value="1"/>
</dbReference>
<dbReference type="Pfam" id="PF07971">
    <property type="entry name" value="Glyco_hydro_92"/>
    <property type="match status" value="1"/>
</dbReference>
<proteinExistence type="predicted"/>
<dbReference type="NCBIfam" id="TIGR01180">
    <property type="entry name" value="aman2_put"/>
    <property type="match status" value="1"/>
</dbReference>
<dbReference type="GO" id="GO:0005829">
    <property type="term" value="C:cytosol"/>
    <property type="evidence" value="ECO:0007669"/>
    <property type="project" value="TreeGrafter"/>
</dbReference>